<accession>A0A377I525</accession>
<dbReference type="AlphaFoldDB" id="A0A377I525"/>
<dbReference type="RefSeq" id="WP_119223275.1">
    <property type="nucleotide sequence ID" value="NZ_UGHH01000002.1"/>
</dbReference>
<gene>
    <name evidence="1" type="ORF">NCTC10794_02140</name>
</gene>
<reference evidence="1 2" key="1">
    <citation type="submission" date="2018-06" db="EMBL/GenBank/DDBJ databases">
        <authorList>
            <consortium name="Pathogen Informatics"/>
            <person name="Doyle S."/>
        </authorList>
    </citation>
    <scope>NUCLEOTIDE SEQUENCE [LARGE SCALE GENOMIC DNA]</scope>
    <source>
        <strain evidence="1 2">NCTC10794</strain>
    </source>
</reference>
<dbReference type="EMBL" id="UGHH01000002">
    <property type="protein sequence ID" value="STO65057.1"/>
    <property type="molecule type" value="Genomic_DNA"/>
</dbReference>
<evidence type="ECO:0000313" key="2">
    <source>
        <dbReference type="Proteomes" id="UP000254867"/>
    </source>
</evidence>
<name>A0A377I525_HAEPH</name>
<sequence>MSNQKLISNQEQFLSYLDQVKQIARSVELADNGLTDLTKRIEQAELIVPVVGGLVQEKAP</sequence>
<proteinExistence type="predicted"/>
<dbReference type="Proteomes" id="UP000254867">
    <property type="component" value="Unassembled WGS sequence"/>
</dbReference>
<evidence type="ECO:0000313" key="1">
    <source>
        <dbReference type="EMBL" id="STO65057.1"/>
    </source>
</evidence>
<protein>
    <submittedName>
        <fullName evidence="1">Uncharacterized protein</fullName>
    </submittedName>
</protein>
<organism evidence="1 2">
    <name type="scientific">Haemophilus parahaemolyticus</name>
    <dbReference type="NCBI Taxonomy" id="735"/>
    <lineage>
        <taxon>Bacteria</taxon>
        <taxon>Pseudomonadati</taxon>
        <taxon>Pseudomonadota</taxon>
        <taxon>Gammaproteobacteria</taxon>
        <taxon>Pasteurellales</taxon>
        <taxon>Pasteurellaceae</taxon>
        <taxon>Haemophilus</taxon>
    </lineage>
</organism>